<sequence>MVSASAAEKLQLCVKPNGCLVTGDLAADVTDDGCGPPTPSPAAHQPVASSSACSQRFPHTSRHGCCWCSNKQAATGQVCRVRRPQLPRLCTWLLCLAVLLLPWPGLGSSMAAATSPPIAQHSPGMLSPNLQSSDSIVPDITNAASPPAGINAPPRTLTPGDDYGDPTTPSPPGEDVSCSLELQSLEPGSNVEVAVPTIGSGIFPSGISFPASYAGEDCGCRSPPYNLVFGAEAELRRRSVRGCKCVRVGNYISLMQLISNL</sequence>
<reference evidence="2" key="1">
    <citation type="journal article" date="2021" name="Proc. Natl. Acad. Sci. U.S.A.">
        <title>Three genomes in the algal genus Volvox reveal the fate of a haploid sex-determining region after a transition to homothallism.</title>
        <authorList>
            <person name="Yamamoto K."/>
            <person name="Hamaji T."/>
            <person name="Kawai-Toyooka H."/>
            <person name="Matsuzaki R."/>
            <person name="Takahashi F."/>
            <person name="Nishimura Y."/>
            <person name="Kawachi M."/>
            <person name="Noguchi H."/>
            <person name="Minakuchi Y."/>
            <person name="Umen J.G."/>
            <person name="Toyoda A."/>
            <person name="Nozaki H."/>
        </authorList>
    </citation>
    <scope>NUCLEOTIDE SEQUENCE</scope>
    <source>
        <strain evidence="2">NIES-3780</strain>
    </source>
</reference>
<dbReference type="Proteomes" id="UP000747399">
    <property type="component" value="Unassembled WGS sequence"/>
</dbReference>
<comment type="caution">
    <text evidence="2">The sequence shown here is derived from an EMBL/GenBank/DDBJ whole genome shotgun (WGS) entry which is preliminary data.</text>
</comment>
<accession>A0A8J4EWD2</accession>
<evidence type="ECO:0000256" key="1">
    <source>
        <dbReference type="SAM" id="MobiDB-lite"/>
    </source>
</evidence>
<protein>
    <submittedName>
        <fullName evidence="2">Uncharacterized protein</fullName>
    </submittedName>
</protein>
<organism evidence="2 3">
    <name type="scientific">Volvox africanus</name>
    <dbReference type="NCBI Taxonomy" id="51714"/>
    <lineage>
        <taxon>Eukaryota</taxon>
        <taxon>Viridiplantae</taxon>
        <taxon>Chlorophyta</taxon>
        <taxon>core chlorophytes</taxon>
        <taxon>Chlorophyceae</taxon>
        <taxon>CS clade</taxon>
        <taxon>Chlamydomonadales</taxon>
        <taxon>Volvocaceae</taxon>
        <taxon>Volvox</taxon>
    </lineage>
</organism>
<name>A0A8J4EWD2_9CHLO</name>
<feature type="region of interest" description="Disordered" evidence="1">
    <location>
        <begin position="122"/>
        <end position="177"/>
    </location>
</feature>
<dbReference type="EMBL" id="BNCO01000005">
    <property type="protein sequence ID" value="GIL48269.1"/>
    <property type="molecule type" value="Genomic_DNA"/>
</dbReference>
<evidence type="ECO:0000313" key="3">
    <source>
        <dbReference type="Proteomes" id="UP000747399"/>
    </source>
</evidence>
<gene>
    <name evidence="2" type="ORF">Vafri_4906</name>
</gene>
<evidence type="ECO:0000313" key="2">
    <source>
        <dbReference type="EMBL" id="GIL48269.1"/>
    </source>
</evidence>
<proteinExistence type="predicted"/>
<keyword evidence="3" id="KW-1185">Reference proteome</keyword>
<dbReference type="AlphaFoldDB" id="A0A8J4EWD2"/>